<dbReference type="InterPro" id="IPR003661">
    <property type="entry name" value="HisK_dim/P_dom"/>
</dbReference>
<protein>
    <recommendedName>
        <fullName evidence="2">histidine kinase</fullName>
        <ecNumber evidence="2">2.7.13.3</ecNumber>
    </recommendedName>
</protein>
<dbReference type="Gene3D" id="1.10.287.130">
    <property type="match status" value="1"/>
</dbReference>
<accession>A0ABW3K029</accession>
<keyword evidence="3 5" id="KW-0597">Phosphoprotein</keyword>
<dbReference type="CDD" id="cd00082">
    <property type="entry name" value="HisKA"/>
    <property type="match status" value="1"/>
</dbReference>
<evidence type="ECO:0000256" key="2">
    <source>
        <dbReference type="ARBA" id="ARBA00012438"/>
    </source>
</evidence>
<keyword evidence="10" id="KW-1185">Reference proteome</keyword>
<dbReference type="CDD" id="cd17546">
    <property type="entry name" value="REC_hyHK_CKI1_RcsC-like"/>
    <property type="match status" value="1"/>
</dbReference>
<evidence type="ECO:0000256" key="4">
    <source>
        <dbReference type="ARBA" id="ARBA00023012"/>
    </source>
</evidence>
<keyword evidence="4" id="KW-0902">Two-component regulatory system</keyword>
<evidence type="ECO:0000256" key="1">
    <source>
        <dbReference type="ARBA" id="ARBA00000085"/>
    </source>
</evidence>
<evidence type="ECO:0000313" key="10">
    <source>
        <dbReference type="Proteomes" id="UP001597112"/>
    </source>
</evidence>
<proteinExistence type="predicted"/>
<dbReference type="SMART" id="SM00448">
    <property type="entry name" value="REC"/>
    <property type="match status" value="2"/>
</dbReference>
<dbReference type="SMART" id="SM00388">
    <property type="entry name" value="HisKA"/>
    <property type="match status" value="1"/>
</dbReference>
<feature type="domain" description="Response regulatory" evidence="8">
    <location>
        <begin position="468"/>
        <end position="583"/>
    </location>
</feature>
<feature type="modified residue" description="4-aspartylphosphate" evidence="5">
    <location>
        <position position="517"/>
    </location>
</feature>
<dbReference type="InterPro" id="IPR005467">
    <property type="entry name" value="His_kinase_dom"/>
</dbReference>
<dbReference type="PROSITE" id="PS50110">
    <property type="entry name" value="RESPONSE_REGULATORY"/>
    <property type="match status" value="2"/>
</dbReference>
<dbReference type="InterPro" id="IPR001789">
    <property type="entry name" value="Sig_transdc_resp-reg_receiver"/>
</dbReference>
<evidence type="ECO:0000256" key="5">
    <source>
        <dbReference type="PROSITE-ProRule" id="PRU00169"/>
    </source>
</evidence>
<gene>
    <name evidence="9" type="ORF">ACFQ21_04940</name>
</gene>
<dbReference type="SUPFAM" id="SSF55874">
    <property type="entry name" value="ATPase domain of HSP90 chaperone/DNA topoisomerase II/histidine kinase"/>
    <property type="match status" value="1"/>
</dbReference>
<dbReference type="InterPro" id="IPR004358">
    <property type="entry name" value="Sig_transdc_His_kin-like_C"/>
</dbReference>
<name>A0ABW3K029_9BACT</name>
<dbReference type="EMBL" id="JBHTKA010000001">
    <property type="protein sequence ID" value="MFD0998638.1"/>
    <property type="molecule type" value="Genomic_DNA"/>
</dbReference>
<dbReference type="CDD" id="cd00156">
    <property type="entry name" value="REC"/>
    <property type="match status" value="1"/>
</dbReference>
<comment type="caution">
    <text evidence="5">Lacks conserved residue(s) required for the propagation of feature annotation.</text>
</comment>
<comment type="caution">
    <text evidence="9">The sequence shown here is derived from an EMBL/GenBank/DDBJ whole genome shotgun (WGS) entry which is preliminary data.</text>
</comment>
<comment type="catalytic activity">
    <reaction evidence="1">
        <text>ATP + protein L-histidine = ADP + protein N-phospho-L-histidine.</text>
        <dbReference type="EC" id="2.7.13.3"/>
    </reaction>
</comment>
<dbReference type="SUPFAM" id="SSF47384">
    <property type="entry name" value="Homodimeric domain of signal transducing histidine kinase"/>
    <property type="match status" value="1"/>
</dbReference>
<dbReference type="InterPro" id="IPR036097">
    <property type="entry name" value="HisK_dim/P_sf"/>
</dbReference>
<evidence type="ECO:0000313" key="9">
    <source>
        <dbReference type="EMBL" id="MFD0998638.1"/>
    </source>
</evidence>
<dbReference type="PANTHER" id="PTHR45339">
    <property type="entry name" value="HYBRID SIGNAL TRANSDUCTION HISTIDINE KINASE J"/>
    <property type="match status" value="1"/>
</dbReference>
<dbReference type="SMART" id="SM00387">
    <property type="entry name" value="HATPase_c"/>
    <property type="match status" value="1"/>
</dbReference>
<dbReference type="EC" id="2.7.13.3" evidence="2"/>
<dbReference type="Gene3D" id="3.40.50.2300">
    <property type="match status" value="2"/>
</dbReference>
<dbReference type="Pfam" id="PF00072">
    <property type="entry name" value="Response_reg"/>
    <property type="match status" value="2"/>
</dbReference>
<organism evidence="9 10">
    <name type="scientific">Ohtaekwangia kribbensis</name>
    <dbReference type="NCBI Taxonomy" id="688913"/>
    <lineage>
        <taxon>Bacteria</taxon>
        <taxon>Pseudomonadati</taxon>
        <taxon>Bacteroidota</taxon>
        <taxon>Cytophagia</taxon>
        <taxon>Cytophagales</taxon>
        <taxon>Fulvivirgaceae</taxon>
        <taxon>Ohtaekwangia</taxon>
    </lineage>
</organism>
<dbReference type="PROSITE" id="PS50109">
    <property type="entry name" value="HIS_KIN"/>
    <property type="match status" value="1"/>
</dbReference>
<dbReference type="SUPFAM" id="SSF52172">
    <property type="entry name" value="CheY-like"/>
    <property type="match status" value="2"/>
</dbReference>
<sequence length="590" mass="66166">MTSLFAATSTMFMLSFGWMEILVITALLCVLLIVLSIKINRLKHDKLELKRMLNEKSELLLYSGKREQKALEDKAEVEKKKKNLLSRINHEIRTPMNGVMGMVTLLSETQLTNEQKDFNDTIRNCSESLLTVINDILLSDVLSYAKVESNAAELEQNDFDLRNAIEEVFDIFAGQAAQKDIELIYQVDHRIPSQIIGDNTRLRQVLTNLIENSVKFTKQGEIFVEVWVRNEEPNGVMDLGFEVRDSGVGIAEDELRFLSNTITQSGAQQSGIGLFLSNRLVGVMGGSFSIESWVNEGTVVKFNVPVNTGSHTLRSNPDMVGVEGKRVLIVEDNTTLRNVLKEEISYWKLIPVIADSGAQALELLSHGAGIDLVLAEMQMPEMNGMELSLAIRKKHPQLPIILMSTIGDESSKKYPELFSSVVTKPIRHSILSQHMLSALLNRGDVSAVNAAPAKAKLTTDFSKKYPLRILIAEDNRMNQKLAMRILGKLGYDPDIAENGKEVLEEVSKRNYDLILMDVQMPEMDGLEATRMIRVCLESQPVIIAMTANAMQGDREECLKNGMDDYISKPVNLEELVIILEKWAVQVKVRQ</sequence>
<evidence type="ECO:0000259" key="7">
    <source>
        <dbReference type="PROSITE" id="PS50109"/>
    </source>
</evidence>
<evidence type="ECO:0000256" key="3">
    <source>
        <dbReference type="ARBA" id="ARBA00022553"/>
    </source>
</evidence>
<dbReference type="PANTHER" id="PTHR45339:SF1">
    <property type="entry name" value="HYBRID SIGNAL TRANSDUCTION HISTIDINE KINASE J"/>
    <property type="match status" value="1"/>
</dbReference>
<feature type="coiled-coil region" evidence="6">
    <location>
        <begin position="39"/>
        <end position="87"/>
    </location>
</feature>
<feature type="domain" description="Response regulatory" evidence="8">
    <location>
        <begin position="326"/>
        <end position="439"/>
    </location>
</feature>
<dbReference type="InterPro" id="IPR011006">
    <property type="entry name" value="CheY-like_superfamily"/>
</dbReference>
<dbReference type="InterPro" id="IPR003594">
    <property type="entry name" value="HATPase_dom"/>
</dbReference>
<reference evidence="10" key="1">
    <citation type="journal article" date="2019" name="Int. J. Syst. Evol. Microbiol.">
        <title>The Global Catalogue of Microorganisms (GCM) 10K type strain sequencing project: providing services to taxonomists for standard genome sequencing and annotation.</title>
        <authorList>
            <consortium name="The Broad Institute Genomics Platform"/>
            <consortium name="The Broad Institute Genome Sequencing Center for Infectious Disease"/>
            <person name="Wu L."/>
            <person name="Ma J."/>
        </authorList>
    </citation>
    <scope>NUCLEOTIDE SEQUENCE [LARGE SCALE GENOMIC DNA]</scope>
    <source>
        <strain evidence="10">CCUG 58938</strain>
    </source>
</reference>
<dbReference type="Pfam" id="PF00512">
    <property type="entry name" value="HisKA"/>
    <property type="match status" value="1"/>
</dbReference>
<keyword evidence="6" id="KW-0175">Coiled coil</keyword>
<dbReference type="Pfam" id="PF02518">
    <property type="entry name" value="HATPase_c"/>
    <property type="match status" value="1"/>
</dbReference>
<dbReference type="RefSeq" id="WP_377575663.1">
    <property type="nucleotide sequence ID" value="NZ_JBHTKA010000001.1"/>
</dbReference>
<evidence type="ECO:0000256" key="6">
    <source>
        <dbReference type="SAM" id="Coils"/>
    </source>
</evidence>
<dbReference type="InterPro" id="IPR036890">
    <property type="entry name" value="HATPase_C_sf"/>
</dbReference>
<feature type="domain" description="Histidine kinase" evidence="7">
    <location>
        <begin position="87"/>
        <end position="308"/>
    </location>
</feature>
<evidence type="ECO:0000259" key="8">
    <source>
        <dbReference type="PROSITE" id="PS50110"/>
    </source>
</evidence>
<dbReference type="PRINTS" id="PR00344">
    <property type="entry name" value="BCTRLSENSOR"/>
</dbReference>
<dbReference type="Proteomes" id="UP001597112">
    <property type="component" value="Unassembled WGS sequence"/>
</dbReference>
<dbReference type="Gene3D" id="3.30.565.10">
    <property type="entry name" value="Histidine kinase-like ATPase, C-terminal domain"/>
    <property type="match status" value="1"/>
</dbReference>